<dbReference type="PROSITE" id="PS50932">
    <property type="entry name" value="HTH_LACI_2"/>
    <property type="match status" value="1"/>
</dbReference>
<keyword evidence="3" id="KW-0804">Transcription</keyword>
<dbReference type="SUPFAM" id="SSF47413">
    <property type="entry name" value="lambda repressor-like DNA-binding domains"/>
    <property type="match status" value="1"/>
</dbReference>
<keyword evidence="2" id="KW-0238">DNA-binding</keyword>
<dbReference type="CDD" id="cd06267">
    <property type="entry name" value="PBP1_LacI_sugar_binding-like"/>
    <property type="match status" value="1"/>
</dbReference>
<proteinExistence type="predicted"/>
<gene>
    <name evidence="6" type="ORF">HMEPL2_07040</name>
</gene>
<dbReference type="AlphaFoldDB" id="A0A6F8XAF9"/>
<dbReference type="InterPro" id="IPR028082">
    <property type="entry name" value="Peripla_BP_I"/>
</dbReference>
<dbReference type="EMBL" id="AP022869">
    <property type="protein sequence ID" value="BCB70353.1"/>
    <property type="molecule type" value="Genomic_DNA"/>
</dbReference>
<dbReference type="Gene3D" id="3.40.50.2300">
    <property type="match status" value="2"/>
</dbReference>
<name>A0A6F8XAF9_9GAMM</name>
<dbReference type="Pfam" id="PF13377">
    <property type="entry name" value="Peripla_BP_3"/>
    <property type="match status" value="1"/>
</dbReference>
<dbReference type="SUPFAM" id="SSF53822">
    <property type="entry name" value="Periplasmic binding protein-like I"/>
    <property type="match status" value="1"/>
</dbReference>
<dbReference type="GO" id="GO:0003700">
    <property type="term" value="F:DNA-binding transcription factor activity"/>
    <property type="evidence" value="ECO:0007669"/>
    <property type="project" value="TreeGrafter"/>
</dbReference>
<evidence type="ECO:0000256" key="1">
    <source>
        <dbReference type="ARBA" id="ARBA00023015"/>
    </source>
</evidence>
<reference evidence="6 7" key="1">
    <citation type="submission" date="2020-03" db="EMBL/GenBank/DDBJ databases">
        <title>Complete Genome Sequence of Halomonas meridiana strain Eplume2, isolated from hydrothermal-plume in the north east Pacific Ocean.</title>
        <authorList>
            <person name="Kurihara Y."/>
            <person name="Kawai S."/>
            <person name="Sakai A."/>
            <person name="Galipon J."/>
            <person name="Arakawa K."/>
        </authorList>
    </citation>
    <scope>NUCLEOTIDE SEQUENCE [LARGE SCALE GENOMIC DNA]</scope>
    <source>
        <strain evidence="6 7">Eplume2</strain>
    </source>
</reference>
<dbReference type="PANTHER" id="PTHR30146:SF153">
    <property type="entry name" value="LACTOSE OPERON REPRESSOR"/>
    <property type="match status" value="1"/>
</dbReference>
<dbReference type="InterPro" id="IPR046335">
    <property type="entry name" value="LacI/GalR-like_sensor"/>
</dbReference>
<sequence>MDDRNTQQDSQAEMSNDGTGDIRTMEEFSAFVGLSRPTVSKYFNAPASVRASTRQRIETAIEASGFTPNLFATNLKRTRTRVLGIIVPTATDPFYMELVRQLEELASRAGYVLFMLSSNGRADREVDAISRLESMNIAGAIVVPLGTKGPSARLVSLERRSAIVYVDSTPDASTPFVGTDNAQSIGLMVEYLCRSGEPPCFLPMPPINRNAEARLAAYEEAMAKAHERTRVLMVPKQLDWDFERYGHEQTRHALEAGLPTRTILCANDRIALGALLAAWQAKVHVGRTAHSQLRIAGHDDHPFARYSGPPLTTVSQDIQGIAQRAMATLLARIGEPETNGEPMHETALFAGQLVLRDSA</sequence>
<keyword evidence="1" id="KW-0805">Transcription regulation</keyword>
<dbReference type="SMART" id="SM00354">
    <property type="entry name" value="HTH_LACI"/>
    <property type="match status" value="1"/>
</dbReference>
<keyword evidence="7" id="KW-1185">Reference proteome</keyword>
<organism evidence="6 7">
    <name type="scientific">Vreelandella aquamarina</name>
    <dbReference type="NCBI Taxonomy" id="77097"/>
    <lineage>
        <taxon>Bacteria</taxon>
        <taxon>Pseudomonadati</taxon>
        <taxon>Pseudomonadota</taxon>
        <taxon>Gammaproteobacteria</taxon>
        <taxon>Oceanospirillales</taxon>
        <taxon>Halomonadaceae</taxon>
        <taxon>Vreelandella</taxon>
    </lineage>
</organism>
<feature type="region of interest" description="Disordered" evidence="4">
    <location>
        <begin position="1"/>
        <end position="20"/>
    </location>
</feature>
<feature type="domain" description="HTH lacI-type" evidence="5">
    <location>
        <begin position="23"/>
        <end position="77"/>
    </location>
</feature>
<dbReference type="InterPro" id="IPR010982">
    <property type="entry name" value="Lambda_DNA-bd_dom_sf"/>
</dbReference>
<dbReference type="InterPro" id="IPR000843">
    <property type="entry name" value="HTH_LacI"/>
</dbReference>
<dbReference type="PANTHER" id="PTHR30146">
    <property type="entry name" value="LACI-RELATED TRANSCRIPTIONAL REPRESSOR"/>
    <property type="match status" value="1"/>
</dbReference>
<accession>A0A6F8XAF9</accession>
<evidence type="ECO:0000256" key="3">
    <source>
        <dbReference type="ARBA" id="ARBA00023163"/>
    </source>
</evidence>
<dbReference type="GO" id="GO:0000976">
    <property type="term" value="F:transcription cis-regulatory region binding"/>
    <property type="evidence" value="ECO:0007669"/>
    <property type="project" value="TreeGrafter"/>
</dbReference>
<protein>
    <submittedName>
        <fullName evidence="6">LacI family transcriptional regulator</fullName>
    </submittedName>
</protein>
<evidence type="ECO:0000313" key="7">
    <source>
        <dbReference type="Proteomes" id="UP000501053"/>
    </source>
</evidence>
<dbReference type="CDD" id="cd01392">
    <property type="entry name" value="HTH_LacI"/>
    <property type="match status" value="1"/>
</dbReference>
<evidence type="ECO:0000256" key="4">
    <source>
        <dbReference type="SAM" id="MobiDB-lite"/>
    </source>
</evidence>
<evidence type="ECO:0000313" key="6">
    <source>
        <dbReference type="EMBL" id="BCB70353.1"/>
    </source>
</evidence>
<evidence type="ECO:0000256" key="2">
    <source>
        <dbReference type="ARBA" id="ARBA00023125"/>
    </source>
</evidence>
<feature type="compositionally biased region" description="Polar residues" evidence="4">
    <location>
        <begin position="7"/>
        <end position="18"/>
    </location>
</feature>
<evidence type="ECO:0000259" key="5">
    <source>
        <dbReference type="PROSITE" id="PS50932"/>
    </source>
</evidence>
<dbReference type="Pfam" id="PF00356">
    <property type="entry name" value="LacI"/>
    <property type="match status" value="1"/>
</dbReference>
<dbReference type="RefSeq" id="WP_197746119.1">
    <property type="nucleotide sequence ID" value="NZ_AP022869.1"/>
</dbReference>
<dbReference type="Proteomes" id="UP000501053">
    <property type="component" value="Chromosome"/>
</dbReference>
<dbReference type="Gene3D" id="1.10.260.40">
    <property type="entry name" value="lambda repressor-like DNA-binding domains"/>
    <property type="match status" value="1"/>
</dbReference>